<evidence type="ECO:0000256" key="6">
    <source>
        <dbReference type="ARBA" id="ARBA00022598"/>
    </source>
</evidence>
<dbReference type="GO" id="GO:0003723">
    <property type="term" value="F:RNA binding"/>
    <property type="evidence" value="ECO:0007669"/>
    <property type="project" value="InterPro"/>
</dbReference>
<dbReference type="AlphaFoldDB" id="A0A644WJP8"/>
<keyword evidence="9" id="KW-0067">ATP-binding</keyword>
<dbReference type="Gene3D" id="3.30.930.10">
    <property type="entry name" value="Bira Bifunctional Protein, Domain 2"/>
    <property type="match status" value="1"/>
</dbReference>
<evidence type="ECO:0000256" key="10">
    <source>
        <dbReference type="ARBA" id="ARBA00022842"/>
    </source>
</evidence>
<comment type="similarity">
    <text evidence="3">Belongs to the phenylalanyl-tRNA synthetase beta subunit family. Type 2 subfamily.</text>
</comment>
<dbReference type="PROSITE" id="PS51483">
    <property type="entry name" value="B5"/>
    <property type="match status" value="1"/>
</dbReference>
<keyword evidence="11" id="KW-0648">Protein biosynthesis</keyword>
<dbReference type="SMART" id="SM00874">
    <property type="entry name" value="B5"/>
    <property type="match status" value="1"/>
</dbReference>
<dbReference type="GO" id="GO:0004826">
    <property type="term" value="F:phenylalanine-tRNA ligase activity"/>
    <property type="evidence" value="ECO:0007669"/>
    <property type="project" value="UniProtKB-EC"/>
</dbReference>
<dbReference type="InterPro" id="IPR041616">
    <property type="entry name" value="PheRS_beta_core"/>
</dbReference>
<dbReference type="SMART" id="SM00873">
    <property type="entry name" value="B3_4"/>
    <property type="match status" value="1"/>
</dbReference>
<evidence type="ECO:0000256" key="2">
    <source>
        <dbReference type="ARBA" id="ARBA00004496"/>
    </source>
</evidence>
<dbReference type="InterPro" id="IPR009061">
    <property type="entry name" value="DNA-bd_dom_put_sf"/>
</dbReference>
<dbReference type="GO" id="GO:0009328">
    <property type="term" value="C:phenylalanine-tRNA ligase complex"/>
    <property type="evidence" value="ECO:0007669"/>
    <property type="project" value="TreeGrafter"/>
</dbReference>
<gene>
    <name evidence="14" type="primary">pheT_19</name>
    <name evidence="14" type="ORF">SDC9_50096</name>
</gene>
<accession>A0A644WJP8</accession>
<dbReference type="EMBL" id="VSSQ01000985">
    <property type="protein sequence ID" value="MPM03829.1"/>
    <property type="molecule type" value="Genomic_DNA"/>
</dbReference>
<dbReference type="CDD" id="cd00769">
    <property type="entry name" value="PheRS_beta_core"/>
    <property type="match status" value="1"/>
</dbReference>
<dbReference type="InterPro" id="IPR020825">
    <property type="entry name" value="Phe-tRNA_synthase-like_B3/B4"/>
</dbReference>
<dbReference type="EC" id="6.1.1.20" evidence="4"/>
<dbReference type="InterPro" id="IPR004531">
    <property type="entry name" value="Phe-tRNA-synth_IIc_bsu_arc_euk"/>
</dbReference>
<evidence type="ECO:0000313" key="14">
    <source>
        <dbReference type="EMBL" id="MPM03829.1"/>
    </source>
</evidence>
<comment type="subcellular location">
    <subcellularLocation>
        <location evidence="2">Cytoplasm</location>
    </subcellularLocation>
</comment>
<dbReference type="InterPro" id="IPR005147">
    <property type="entry name" value="tRNA_synthase_B5-dom"/>
</dbReference>
<reference evidence="14" key="1">
    <citation type="submission" date="2019-08" db="EMBL/GenBank/DDBJ databases">
        <authorList>
            <person name="Kucharzyk K."/>
            <person name="Murdoch R.W."/>
            <person name="Higgins S."/>
            <person name="Loffler F."/>
        </authorList>
    </citation>
    <scope>NUCLEOTIDE SEQUENCE</scope>
</reference>
<evidence type="ECO:0000256" key="9">
    <source>
        <dbReference type="ARBA" id="ARBA00022840"/>
    </source>
</evidence>
<comment type="caution">
    <text evidence="14">The sequence shown here is derived from an EMBL/GenBank/DDBJ whole genome shotgun (WGS) entry which is preliminary data.</text>
</comment>
<dbReference type="GO" id="GO:0000287">
    <property type="term" value="F:magnesium ion binding"/>
    <property type="evidence" value="ECO:0007669"/>
    <property type="project" value="InterPro"/>
</dbReference>
<dbReference type="PANTHER" id="PTHR10947">
    <property type="entry name" value="PHENYLALANYL-TRNA SYNTHETASE BETA CHAIN AND LEUCINE-RICH REPEAT-CONTAINING PROTEIN 47"/>
    <property type="match status" value="1"/>
</dbReference>
<dbReference type="SUPFAM" id="SSF46955">
    <property type="entry name" value="Putative DNA-binding domain"/>
    <property type="match status" value="1"/>
</dbReference>
<keyword evidence="6 14" id="KW-0436">Ligase</keyword>
<proteinExistence type="inferred from homology"/>
<evidence type="ECO:0000256" key="5">
    <source>
        <dbReference type="ARBA" id="ARBA00022490"/>
    </source>
</evidence>
<dbReference type="GO" id="GO:0006432">
    <property type="term" value="P:phenylalanyl-tRNA aminoacylation"/>
    <property type="evidence" value="ECO:0007669"/>
    <property type="project" value="InterPro"/>
</dbReference>
<dbReference type="Gene3D" id="3.30.56.10">
    <property type="match status" value="2"/>
</dbReference>
<sequence>MPKIETTGRLFFSLLGKTLSDSELEAQFPVAKAELDGHEEDVLKIELNDTNRPDLWSAAGIARLLKSYEKEEVMLYDFFSTADETFDSEGRSLVVDASVKEVRPFSIGFAARGHKVSEDDLEALIQSQEKLCSNFGRKRKTIAMGIYRSDLIKYPVHYRGADPDATSFIPLGMDKELTLRQICSEHPKGKEYGHIVSDHALFPFLHDDNNDVLSFPPVINSDRIGAVEVGDENLFLELSGMDLKDLLLAASIMACDMSDMGFEILPVKVILGEETEFGSEITVPYYFQEPVSCTMAQIHKTLGVKLGSAEVIASLKRMGMHAICDSDVVYATVAEYRNDFLHPADLIEDVMIGYGLNNFEPEMPQDFTVGRLSPAEEMGRKVKDLMVGLGFQEMMYNYLGSKREYVDNMSYPQEKCIFISNPMSENYEVVRPSIIPSLLESESVSAHAPFPHKIFEVGKVAFRDEHDNSGTTTRNTLGFLASDSVMGYNDVSSLVNTLLYFLGKEFTLASLEGDGRFIDGRCARIMVGQIEVGVFGEIHPQVLENWGSTMPTIACEIDLDLVMAN</sequence>
<evidence type="ECO:0000256" key="4">
    <source>
        <dbReference type="ARBA" id="ARBA00012814"/>
    </source>
</evidence>
<organism evidence="14">
    <name type="scientific">bioreactor metagenome</name>
    <dbReference type="NCBI Taxonomy" id="1076179"/>
    <lineage>
        <taxon>unclassified sequences</taxon>
        <taxon>metagenomes</taxon>
        <taxon>ecological metagenomes</taxon>
    </lineage>
</organism>
<dbReference type="Gene3D" id="3.50.40.10">
    <property type="entry name" value="Phenylalanyl-trna Synthetase, Chain B, domain 3"/>
    <property type="match status" value="1"/>
</dbReference>
<evidence type="ECO:0000256" key="12">
    <source>
        <dbReference type="ARBA" id="ARBA00023146"/>
    </source>
</evidence>
<keyword evidence="5" id="KW-0963">Cytoplasm</keyword>
<dbReference type="NCBIfam" id="TIGR00471">
    <property type="entry name" value="pheT_arch"/>
    <property type="match status" value="1"/>
</dbReference>
<name>A0A644WJP8_9ZZZZ</name>
<dbReference type="PANTHER" id="PTHR10947:SF0">
    <property type="entry name" value="PHENYLALANINE--TRNA LIGASE BETA SUBUNIT"/>
    <property type="match status" value="1"/>
</dbReference>
<protein>
    <recommendedName>
        <fullName evidence="4">phenylalanine--tRNA ligase</fullName>
        <ecNumber evidence="4">6.1.1.20</ecNumber>
    </recommendedName>
</protein>
<evidence type="ECO:0000256" key="11">
    <source>
        <dbReference type="ARBA" id="ARBA00022917"/>
    </source>
</evidence>
<feature type="domain" description="B5" evidence="13">
    <location>
        <begin position="286"/>
        <end position="361"/>
    </location>
</feature>
<dbReference type="InterPro" id="IPR022918">
    <property type="entry name" value="Phe_tRNA_ligase_beta2_arc"/>
</dbReference>
<dbReference type="InterPro" id="IPR045060">
    <property type="entry name" value="Phe-tRNA-ligase_IIc_bsu"/>
</dbReference>
<evidence type="ECO:0000256" key="1">
    <source>
        <dbReference type="ARBA" id="ARBA00001946"/>
    </source>
</evidence>
<keyword evidence="8" id="KW-0547">Nucleotide-binding</keyword>
<dbReference type="GO" id="GO:0005524">
    <property type="term" value="F:ATP binding"/>
    <property type="evidence" value="ECO:0007669"/>
    <property type="project" value="UniProtKB-KW"/>
</dbReference>
<dbReference type="Pfam" id="PF17759">
    <property type="entry name" value="tRNA_synthFbeta"/>
    <property type="match status" value="1"/>
</dbReference>
<dbReference type="SUPFAM" id="SSF55681">
    <property type="entry name" value="Class II aaRS and biotin synthetases"/>
    <property type="match status" value="1"/>
</dbReference>
<dbReference type="InterPro" id="IPR005146">
    <property type="entry name" value="B3/B4_tRNA-bd"/>
</dbReference>
<comment type="cofactor">
    <cofactor evidence="1">
        <name>Mg(2+)</name>
        <dbReference type="ChEBI" id="CHEBI:18420"/>
    </cofactor>
</comment>
<dbReference type="HAMAP" id="MF_00284">
    <property type="entry name" value="Phe_tRNA_synth_beta2"/>
    <property type="match status" value="1"/>
</dbReference>
<keyword evidence="7" id="KW-0479">Metal-binding</keyword>
<dbReference type="InterPro" id="IPR045864">
    <property type="entry name" value="aa-tRNA-synth_II/BPL/LPL"/>
</dbReference>
<keyword evidence="12" id="KW-0030">Aminoacyl-tRNA synthetase</keyword>
<dbReference type="Pfam" id="PF03484">
    <property type="entry name" value="B5"/>
    <property type="match status" value="1"/>
</dbReference>
<evidence type="ECO:0000256" key="7">
    <source>
        <dbReference type="ARBA" id="ARBA00022723"/>
    </source>
</evidence>
<keyword evidence="10" id="KW-0460">Magnesium</keyword>
<evidence type="ECO:0000259" key="13">
    <source>
        <dbReference type="PROSITE" id="PS51483"/>
    </source>
</evidence>
<evidence type="ECO:0000256" key="8">
    <source>
        <dbReference type="ARBA" id="ARBA00022741"/>
    </source>
</evidence>
<evidence type="ECO:0000256" key="3">
    <source>
        <dbReference type="ARBA" id="ARBA00007438"/>
    </source>
</evidence>